<name>A0A418NHF0_9SPHN</name>
<organism evidence="4 5">
    <name type="scientific">Pelagerythrobacter aerophilus</name>
    <dbReference type="NCBI Taxonomy" id="2306995"/>
    <lineage>
        <taxon>Bacteria</taxon>
        <taxon>Pseudomonadati</taxon>
        <taxon>Pseudomonadota</taxon>
        <taxon>Alphaproteobacteria</taxon>
        <taxon>Sphingomonadales</taxon>
        <taxon>Erythrobacteraceae</taxon>
        <taxon>Pelagerythrobacter</taxon>
    </lineage>
</organism>
<dbReference type="PROSITE" id="PS50005">
    <property type="entry name" value="TPR"/>
    <property type="match status" value="1"/>
</dbReference>
<dbReference type="InterPro" id="IPR007730">
    <property type="entry name" value="SPOR-like_dom"/>
</dbReference>
<gene>
    <name evidence="4" type="ORF">D2V04_09305</name>
</gene>
<dbReference type="InterPro" id="IPR011990">
    <property type="entry name" value="TPR-like_helical_dom_sf"/>
</dbReference>
<keyword evidence="1" id="KW-0802">TPR repeat</keyword>
<evidence type="ECO:0000256" key="1">
    <source>
        <dbReference type="PROSITE-ProRule" id="PRU00339"/>
    </source>
</evidence>
<dbReference type="SUPFAM" id="SSF110997">
    <property type="entry name" value="Sporulation related repeat"/>
    <property type="match status" value="1"/>
</dbReference>
<comment type="caution">
    <text evidence="4">The sequence shown here is derived from an EMBL/GenBank/DDBJ whole genome shotgun (WGS) entry which is preliminary data.</text>
</comment>
<dbReference type="GO" id="GO:0042834">
    <property type="term" value="F:peptidoglycan binding"/>
    <property type="evidence" value="ECO:0007669"/>
    <property type="project" value="InterPro"/>
</dbReference>
<dbReference type="OrthoDB" id="7398646at2"/>
<dbReference type="PROSITE" id="PS51724">
    <property type="entry name" value="SPOR"/>
    <property type="match status" value="1"/>
</dbReference>
<evidence type="ECO:0000256" key="2">
    <source>
        <dbReference type="SAM" id="MobiDB-lite"/>
    </source>
</evidence>
<dbReference type="InterPro" id="IPR036680">
    <property type="entry name" value="SPOR-like_sf"/>
</dbReference>
<keyword evidence="5" id="KW-1185">Reference proteome</keyword>
<sequence>MKVSHGRLWPVAIAMRRNLGHILSGATAVAVFAGTVPAAAQNGEPVSREVVQPLPPPSVSNLGDALRRLARNARDVDALIDAGYASLDLNDIEAAIGFFGRAQELSPENARVKLGLAGAFVRSGRPIEALRLFEEAERAGASTATLASARGLAYDLVGDNAAAQVQYRRALEAEQNDETVRRLAISQAIAGDRKGFEATLYPQLEREDYAGFRTRAFGLAILGDEEEAVAIAETVMPRDLSARIAPYLRYMRRLTKAQQAAAANLGVFPRAAQIGRDDPRIAQYSGGAPAAPDTRLAPTGQSLGSRGAAEQPAQQVASAGDTPTRATPQAMVSQPVVQEVPESEPEPEKPQPTRTASATSAELPPAQPQQVAEAPQQVAAAPQQVAQAPQPGAQAPQQAAQAPAQVALAATPVPAPGFDLSTVAESSAPAPSTPSPANVADAFAGFKLGPEPSFERSTGAVDITLIEPPREVAEKPPAKPKPPAHPRRFWVQVATGRDLSAFKYDWRRISRKAPEILGDFKPMTTPWVEANRLLAGPFESEKAAEEAVAKLREAGLDSFTFTSEEGQEIVPLR</sequence>
<dbReference type="Proteomes" id="UP000285092">
    <property type="component" value="Unassembled WGS sequence"/>
</dbReference>
<protein>
    <submittedName>
        <fullName evidence="4">Tetratricopeptide repeat protein</fullName>
    </submittedName>
</protein>
<feature type="region of interest" description="Disordered" evidence="2">
    <location>
        <begin position="280"/>
        <end position="401"/>
    </location>
</feature>
<dbReference type="Pfam" id="PF05036">
    <property type="entry name" value="SPOR"/>
    <property type="match status" value="1"/>
</dbReference>
<evidence type="ECO:0000313" key="4">
    <source>
        <dbReference type="EMBL" id="RIV78071.1"/>
    </source>
</evidence>
<dbReference type="EMBL" id="QXFK01000016">
    <property type="protein sequence ID" value="RIV78071.1"/>
    <property type="molecule type" value="Genomic_DNA"/>
</dbReference>
<dbReference type="RefSeq" id="WP_119513325.1">
    <property type="nucleotide sequence ID" value="NZ_QXFK01000016.1"/>
</dbReference>
<feature type="domain" description="SPOR" evidence="3">
    <location>
        <begin position="483"/>
        <end position="563"/>
    </location>
</feature>
<reference evidence="4 5" key="1">
    <citation type="submission" date="2018-08" db="EMBL/GenBank/DDBJ databases">
        <title>Altererythrobacter sp.Ery1 and Ery12, the genome sequencing of novel strains in genus Alterythrobacter.</title>
        <authorList>
            <person name="Cheng H."/>
            <person name="Wu Y.-H."/>
            <person name="Fang C."/>
            <person name="Xu X.-W."/>
        </authorList>
    </citation>
    <scope>NUCLEOTIDE SEQUENCE [LARGE SCALE GENOMIC DNA]</scope>
    <source>
        <strain evidence="4 5">Ery1</strain>
    </source>
</reference>
<dbReference type="InterPro" id="IPR019734">
    <property type="entry name" value="TPR_rpt"/>
</dbReference>
<feature type="repeat" description="TPR" evidence="1">
    <location>
        <begin position="76"/>
        <end position="109"/>
    </location>
</feature>
<accession>A0A418NHF0</accession>
<dbReference type="Pfam" id="PF14559">
    <property type="entry name" value="TPR_19"/>
    <property type="match status" value="1"/>
</dbReference>
<dbReference type="SMART" id="SM00028">
    <property type="entry name" value="TPR"/>
    <property type="match status" value="2"/>
</dbReference>
<evidence type="ECO:0000313" key="5">
    <source>
        <dbReference type="Proteomes" id="UP000285092"/>
    </source>
</evidence>
<evidence type="ECO:0000259" key="3">
    <source>
        <dbReference type="PROSITE" id="PS51724"/>
    </source>
</evidence>
<dbReference type="AlphaFoldDB" id="A0A418NHF0"/>
<dbReference type="SUPFAM" id="SSF48452">
    <property type="entry name" value="TPR-like"/>
    <property type="match status" value="1"/>
</dbReference>
<feature type="compositionally biased region" description="Low complexity" evidence="2">
    <location>
        <begin position="368"/>
        <end position="401"/>
    </location>
</feature>
<dbReference type="Gene3D" id="1.25.40.10">
    <property type="entry name" value="Tetratricopeptide repeat domain"/>
    <property type="match status" value="1"/>
</dbReference>
<proteinExistence type="predicted"/>